<dbReference type="EMBL" id="CP002905">
    <property type="protein sequence ID" value="AEP85109.1"/>
    <property type="molecule type" value="Genomic_DNA"/>
</dbReference>
<reference evidence="1 2" key="1">
    <citation type="journal article" date="2012" name="J. Bacteriol.">
        <title>Whole-genome sequences of Bacillus subtilis and close relatives.</title>
        <authorList>
            <person name="Earl A.M."/>
            <person name="Eppinger M."/>
            <person name="Fricke W.F."/>
            <person name="Rosovitz M.J."/>
            <person name="Rasko D.A."/>
            <person name="Daugherty S."/>
            <person name="Losick R."/>
            <person name="Kolter R."/>
            <person name="Ravel J."/>
        </authorList>
    </citation>
    <scope>NUCLEOTIDE SEQUENCE [LARGE SCALE GENOMIC DNA]</scope>
    <source>
        <strain evidence="2">DSM 15029 / JCM 12233 / NBRC 101239 / NRRL B-23049 / TU-B-10</strain>
    </source>
</reference>
<dbReference type="Proteomes" id="UP000002651">
    <property type="component" value="Chromosome"/>
</dbReference>
<name>G4NQM4_BACS4</name>
<evidence type="ECO:0000313" key="2">
    <source>
        <dbReference type="Proteomes" id="UP000002651"/>
    </source>
</evidence>
<dbReference type="HOGENOM" id="CLU_3340296_0_0_9"/>
<gene>
    <name evidence="1" type="ordered locus">GYO_0390</name>
</gene>
<protein>
    <submittedName>
        <fullName evidence="1">Uncharacterized protein</fullName>
    </submittedName>
</protein>
<proteinExistence type="predicted"/>
<keyword evidence="2" id="KW-1185">Reference proteome</keyword>
<evidence type="ECO:0000313" key="1">
    <source>
        <dbReference type="EMBL" id="AEP85109.1"/>
    </source>
</evidence>
<dbReference type="AlphaFoldDB" id="G4NQM4"/>
<sequence>MLDRFNDFFKHTLITPFLSSYYIEFIGERKTSAGSLF</sequence>
<accession>G4NQM4</accession>
<dbReference type="KEGG" id="bst:GYO_0390"/>
<organism evidence="1 2">
    <name type="scientific">Bacillus spizizenii (strain DSM 15029 / JCM 12233 / NBRC 101239 / NRRL B-23049 / TU-B-10)</name>
    <name type="common">Bacillus subtilis subsp. spizizenii</name>
    <dbReference type="NCBI Taxonomy" id="1052585"/>
    <lineage>
        <taxon>Bacteria</taxon>
        <taxon>Bacillati</taxon>
        <taxon>Bacillota</taxon>
        <taxon>Bacilli</taxon>
        <taxon>Bacillales</taxon>
        <taxon>Bacillaceae</taxon>
        <taxon>Bacillus</taxon>
    </lineage>
</organism>